<evidence type="ECO:0000256" key="1">
    <source>
        <dbReference type="SAM" id="Phobius"/>
    </source>
</evidence>
<keyword evidence="1" id="KW-0472">Membrane</keyword>
<dbReference type="Pfam" id="PF11804">
    <property type="entry name" value="DUF3325"/>
    <property type="match status" value="1"/>
</dbReference>
<dbReference type="AlphaFoldDB" id="A0A7X0TSZ5"/>
<evidence type="ECO:0008006" key="4">
    <source>
        <dbReference type="Google" id="ProtNLM"/>
    </source>
</evidence>
<dbReference type="RefSeq" id="WP_184423474.1">
    <property type="nucleotide sequence ID" value="NZ_AP027362.1"/>
</dbReference>
<protein>
    <recommendedName>
        <fullName evidence="4">DUF3325 domain-containing protein</fullName>
    </recommendedName>
</protein>
<evidence type="ECO:0000313" key="2">
    <source>
        <dbReference type="EMBL" id="MBB6542656.1"/>
    </source>
</evidence>
<keyword evidence="3" id="KW-1185">Reference proteome</keyword>
<evidence type="ECO:0000313" key="3">
    <source>
        <dbReference type="Proteomes" id="UP000537141"/>
    </source>
</evidence>
<reference evidence="2 3" key="1">
    <citation type="submission" date="2020-08" db="EMBL/GenBank/DDBJ databases">
        <title>Genomic Encyclopedia of Type Strains, Phase IV (KMG-IV): sequencing the most valuable type-strain genomes for metagenomic binning, comparative biology and taxonomic classification.</title>
        <authorList>
            <person name="Goeker M."/>
        </authorList>
    </citation>
    <scope>NUCLEOTIDE SEQUENCE [LARGE SCALE GENOMIC DNA]</scope>
    <source>
        <strain evidence="2 3">DSM 26287</strain>
    </source>
</reference>
<dbReference type="EMBL" id="JACHHU010000006">
    <property type="protein sequence ID" value="MBB6542656.1"/>
    <property type="molecule type" value="Genomic_DNA"/>
</dbReference>
<proteinExistence type="predicted"/>
<feature type="transmembrane region" description="Helical" evidence="1">
    <location>
        <begin position="65"/>
        <end position="85"/>
    </location>
</feature>
<dbReference type="InterPro" id="IPR021762">
    <property type="entry name" value="DUF3325"/>
</dbReference>
<organism evidence="2 3">
    <name type="scientific">Thalassotalea piscium</name>
    <dbReference type="NCBI Taxonomy" id="1230533"/>
    <lineage>
        <taxon>Bacteria</taxon>
        <taxon>Pseudomonadati</taxon>
        <taxon>Pseudomonadota</taxon>
        <taxon>Gammaproteobacteria</taxon>
        <taxon>Alteromonadales</taxon>
        <taxon>Colwelliaceae</taxon>
        <taxon>Thalassotalea</taxon>
    </lineage>
</organism>
<comment type="caution">
    <text evidence="2">The sequence shown here is derived from an EMBL/GenBank/DDBJ whole genome shotgun (WGS) entry which is preliminary data.</text>
</comment>
<keyword evidence="1" id="KW-1133">Transmembrane helix</keyword>
<gene>
    <name evidence="2" type="ORF">HNQ55_001155</name>
</gene>
<sequence length="100" mass="11450">MLILIETLILFLGFLCLSLSLSRHYNQVDPKKRLSTRNLWLYRISGYTLLLLAGIYAADVWGLTLGLVYWCASATLVTFFLSLVLTFKPKWLSFIICLSN</sequence>
<name>A0A7X0TSZ5_9GAMM</name>
<keyword evidence="1" id="KW-0812">Transmembrane</keyword>
<dbReference type="Proteomes" id="UP000537141">
    <property type="component" value="Unassembled WGS sequence"/>
</dbReference>
<feature type="transmembrane region" description="Helical" evidence="1">
    <location>
        <begin position="39"/>
        <end position="58"/>
    </location>
</feature>
<accession>A0A7X0TSZ5</accession>